<keyword evidence="3" id="KW-0206">Cytoskeleton</keyword>
<comment type="caution">
    <text evidence="6">The sequence shown here is derived from an EMBL/GenBank/DDBJ whole genome shotgun (WGS) entry which is preliminary data.</text>
</comment>
<dbReference type="InterPro" id="IPR036534">
    <property type="entry name" value="GAR_dom_sf"/>
</dbReference>
<feature type="region of interest" description="Disordered" evidence="4">
    <location>
        <begin position="414"/>
        <end position="435"/>
    </location>
</feature>
<feature type="compositionally biased region" description="Polar residues" evidence="4">
    <location>
        <begin position="656"/>
        <end position="671"/>
    </location>
</feature>
<feature type="compositionally biased region" description="Basic and acidic residues" evidence="4">
    <location>
        <begin position="712"/>
        <end position="721"/>
    </location>
</feature>
<protein>
    <recommendedName>
        <fullName evidence="5">GAR domain-containing protein</fullName>
    </recommendedName>
</protein>
<dbReference type="PROSITE" id="PS51460">
    <property type="entry name" value="GAR"/>
    <property type="match status" value="1"/>
</dbReference>
<keyword evidence="2" id="KW-0963">Cytoplasm</keyword>
<comment type="subcellular location">
    <subcellularLocation>
        <location evidence="1">Cytoplasm</location>
        <location evidence="1">Cytoskeleton</location>
    </subcellularLocation>
</comment>
<keyword evidence="7" id="KW-1185">Reference proteome</keyword>
<feature type="region of interest" description="Disordered" evidence="4">
    <location>
        <begin position="472"/>
        <end position="519"/>
    </location>
</feature>
<feature type="compositionally biased region" description="Low complexity" evidence="4">
    <location>
        <begin position="687"/>
        <end position="701"/>
    </location>
</feature>
<dbReference type="Gene3D" id="3.30.920.20">
    <property type="entry name" value="Gas2-like domain"/>
    <property type="match status" value="1"/>
</dbReference>
<reference evidence="6" key="1">
    <citation type="submission" date="2023-03" db="EMBL/GenBank/DDBJ databases">
        <title>Near-Complete genome sequence of Lipomyces tetrasporous NRRL Y-64009, an oleaginous yeast capable of growing on lignocellulosic hydrolysates.</title>
        <authorList>
            <consortium name="Lawrence Berkeley National Laboratory"/>
            <person name="Jagtap S.S."/>
            <person name="Liu J.-J."/>
            <person name="Walukiewicz H.E."/>
            <person name="Pangilinan J."/>
            <person name="Lipzen A."/>
            <person name="Ahrendt S."/>
            <person name="Koriabine M."/>
            <person name="Cobaugh K."/>
            <person name="Salamov A."/>
            <person name="Yoshinaga Y."/>
            <person name="Ng V."/>
            <person name="Daum C."/>
            <person name="Grigoriev I.V."/>
            <person name="Slininger P.J."/>
            <person name="Dien B.S."/>
            <person name="Jin Y.-S."/>
            <person name="Rao C.V."/>
        </authorList>
    </citation>
    <scope>NUCLEOTIDE SEQUENCE</scope>
    <source>
        <strain evidence="6">NRRL Y-64009</strain>
    </source>
</reference>
<accession>A0AAD7QT15</accession>
<evidence type="ECO:0000256" key="4">
    <source>
        <dbReference type="SAM" id="MobiDB-lite"/>
    </source>
</evidence>
<gene>
    <name evidence="6" type="ORF">POJ06DRAFT_281728</name>
</gene>
<evidence type="ECO:0000256" key="3">
    <source>
        <dbReference type="ARBA" id="ARBA00023212"/>
    </source>
</evidence>
<dbReference type="Pfam" id="PF02187">
    <property type="entry name" value="GAS2"/>
    <property type="match status" value="1"/>
</dbReference>
<evidence type="ECO:0000256" key="2">
    <source>
        <dbReference type="ARBA" id="ARBA00022490"/>
    </source>
</evidence>
<feature type="region of interest" description="Disordered" evidence="4">
    <location>
        <begin position="630"/>
        <end position="721"/>
    </location>
</feature>
<feature type="domain" description="GAR" evidence="5">
    <location>
        <begin position="542"/>
        <end position="622"/>
    </location>
</feature>
<dbReference type="EMBL" id="JARPMG010000005">
    <property type="protein sequence ID" value="KAJ8100788.1"/>
    <property type="molecule type" value="Genomic_DNA"/>
</dbReference>
<evidence type="ECO:0000259" key="5">
    <source>
        <dbReference type="PROSITE" id="PS51460"/>
    </source>
</evidence>
<name>A0AAD7QT15_9ASCO</name>
<dbReference type="SUPFAM" id="SSF143575">
    <property type="entry name" value="GAS2 domain-like"/>
    <property type="match status" value="1"/>
</dbReference>
<proteinExistence type="predicted"/>
<dbReference type="AlphaFoldDB" id="A0AAD7QT15"/>
<evidence type="ECO:0000313" key="6">
    <source>
        <dbReference type="EMBL" id="KAJ8100788.1"/>
    </source>
</evidence>
<feature type="compositionally biased region" description="Polar residues" evidence="4">
    <location>
        <begin position="415"/>
        <end position="435"/>
    </location>
</feature>
<evidence type="ECO:0000256" key="1">
    <source>
        <dbReference type="ARBA" id="ARBA00004245"/>
    </source>
</evidence>
<dbReference type="GO" id="GO:0008017">
    <property type="term" value="F:microtubule binding"/>
    <property type="evidence" value="ECO:0007669"/>
    <property type="project" value="InterPro"/>
</dbReference>
<organism evidence="6 7">
    <name type="scientific">Lipomyces tetrasporus</name>
    <dbReference type="NCBI Taxonomy" id="54092"/>
    <lineage>
        <taxon>Eukaryota</taxon>
        <taxon>Fungi</taxon>
        <taxon>Dikarya</taxon>
        <taxon>Ascomycota</taxon>
        <taxon>Saccharomycotina</taxon>
        <taxon>Lipomycetes</taxon>
        <taxon>Lipomycetales</taxon>
        <taxon>Lipomycetaceae</taxon>
        <taxon>Lipomyces</taxon>
    </lineage>
</organism>
<evidence type="ECO:0000313" key="7">
    <source>
        <dbReference type="Proteomes" id="UP001217417"/>
    </source>
</evidence>
<dbReference type="InterPro" id="IPR003108">
    <property type="entry name" value="GAR_dom"/>
</dbReference>
<dbReference type="Proteomes" id="UP001217417">
    <property type="component" value="Unassembled WGS sequence"/>
</dbReference>
<sequence>MHHFKSAFLLQDSDPEAILRAASLPSCEIRRLLGSAPQTSELNGHIVQASEMLEHVSAQIEQMKAWKCDWEDLCTESAIAEFERRCDVMQSEAHADDVEKLKQTVLSLRSHATDAEALLTALTFRLLTTLSTFELLLVTYKNRADVSRLNLLVREELAAVRLSSCDDATARVQKAGSILDDLIELSREPVPESWIDEVESMEEHVVSAAVPDAEPGIEDKFDFETETGNMETDAGADAQAAEWEAERIRLSIEAEKSHVEELTRRQELEEESIIARQVEAKRLHKQEQVDLQLSAAEVPDSKDGERLLSKEDTEELETAYATHPHVIPQPVALRPSTDGYNTDTTADLSVHTRTSSVATTAASPFSNRMGVVHEKESPADTLETPCALSPLMGTLETTDVGVALDLDRVYRHSTDSSSFSPLHYSGTHSPSSMSATQEFDINTIDEESPLQQRNRLEDEILAKDRYRGRNVLSGHAHSSSSPSVELDANDPKRQSVDVSSLRGTLATAKTSEDSVPMSSQRSLDLKIQHILTTLSGSNLNIEPVEQSPASVSKSSAYKLMTASTGSSLKEAGYGQTRKYVLQRPNAPPQIIWVRIIAERVMVRVGGGWTDLAEWLSNYILYHASNGALLNAASPGTPNSTLSPSSRRDRKQMDRMPTNNTPLGTRSSTPGSGSKIPVLSAGTGGSGRSASSNGSTSNTPTPLGMAGPVGSMEKGKMSSEKKAWVQKMLRQVGVGEPKKDDGDVSRKLFVGEIK</sequence>
<dbReference type="GeneID" id="80885131"/>
<feature type="region of interest" description="Disordered" evidence="4">
    <location>
        <begin position="734"/>
        <end position="753"/>
    </location>
</feature>
<dbReference type="GO" id="GO:0005856">
    <property type="term" value="C:cytoskeleton"/>
    <property type="evidence" value="ECO:0007669"/>
    <property type="project" value="UniProtKB-SubCell"/>
</dbReference>
<dbReference type="RefSeq" id="XP_056044238.1">
    <property type="nucleotide sequence ID" value="XM_056189965.1"/>
</dbReference>
<feature type="compositionally biased region" description="Basic and acidic residues" evidence="4">
    <location>
        <begin position="735"/>
        <end position="745"/>
    </location>
</feature>
<feature type="compositionally biased region" description="Polar residues" evidence="4">
    <location>
        <begin position="633"/>
        <end position="644"/>
    </location>
</feature>